<evidence type="ECO:0000256" key="6">
    <source>
        <dbReference type="SAM" id="Phobius"/>
    </source>
</evidence>
<keyword evidence="4 6" id="KW-0472">Membrane</keyword>
<keyword evidence="2 6" id="KW-0812">Transmembrane</keyword>
<dbReference type="Proteomes" id="UP001164963">
    <property type="component" value="Chromosome"/>
</dbReference>
<evidence type="ECO:0000313" key="8">
    <source>
        <dbReference type="EMBL" id="UZK52980.1"/>
    </source>
</evidence>
<dbReference type="EMBL" id="CP098740">
    <property type="protein sequence ID" value="UZK52980.1"/>
    <property type="molecule type" value="Genomic_DNA"/>
</dbReference>
<keyword evidence="9" id="KW-1185">Reference proteome</keyword>
<name>A0ABY6PLC1_9ACTN</name>
<reference evidence="8" key="1">
    <citation type="journal article" date="2022" name="Front. Microbiol.">
        <title>Mirubactin C rescues the lethal effect of cell wall biosynthesis mutations in Bacillus subtilis.</title>
        <authorList>
            <person name="Kepplinger B."/>
            <person name="Wen X."/>
            <person name="Tyler A.R."/>
            <person name="Kim B.Y."/>
            <person name="Brown J."/>
            <person name="Banks P."/>
            <person name="Dashti Y."/>
            <person name="Mackenzie E.S."/>
            <person name="Wills C."/>
            <person name="Kawai Y."/>
            <person name="Waldron K.J."/>
            <person name="Allenby N.E.E."/>
            <person name="Wu L.J."/>
            <person name="Hall M.J."/>
            <person name="Errington J."/>
        </authorList>
    </citation>
    <scope>NUCLEOTIDE SEQUENCE</scope>
    <source>
        <strain evidence="8">MDA8-470</strain>
    </source>
</reference>
<dbReference type="RefSeq" id="WP_265538581.1">
    <property type="nucleotide sequence ID" value="NZ_CP098740.1"/>
</dbReference>
<feature type="region of interest" description="Disordered" evidence="5">
    <location>
        <begin position="87"/>
        <end position="106"/>
    </location>
</feature>
<evidence type="ECO:0000259" key="7">
    <source>
        <dbReference type="Pfam" id="PF06803"/>
    </source>
</evidence>
<protein>
    <submittedName>
        <fullName evidence="8">YkvA family protein</fullName>
    </submittedName>
</protein>
<evidence type="ECO:0000256" key="4">
    <source>
        <dbReference type="ARBA" id="ARBA00023136"/>
    </source>
</evidence>
<feature type="domain" description="DUF1232" evidence="7">
    <location>
        <begin position="45"/>
        <end position="75"/>
    </location>
</feature>
<evidence type="ECO:0000313" key="9">
    <source>
        <dbReference type="Proteomes" id="UP001164963"/>
    </source>
</evidence>
<evidence type="ECO:0000256" key="5">
    <source>
        <dbReference type="SAM" id="MobiDB-lite"/>
    </source>
</evidence>
<comment type="subcellular location">
    <subcellularLocation>
        <location evidence="1">Endomembrane system</location>
        <topology evidence="1">Multi-pass membrane protein</topology>
    </subcellularLocation>
</comment>
<organism evidence="8 9">
    <name type="scientific">Streptomyces drozdowiczii</name>
    <dbReference type="NCBI Taxonomy" id="202862"/>
    <lineage>
        <taxon>Bacteria</taxon>
        <taxon>Bacillati</taxon>
        <taxon>Actinomycetota</taxon>
        <taxon>Actinomycetes</taxon>
        <taxon>Kitasatosporales</taxon>
        <taxon>Streptomycetaceae</taxon>
        <taxon>Streptomyces</taxon>
    </lineage>
</organism>
<keyword evidence="3 6" id="KW-1133">Transmembrane helix</keyword>
<evidence type="ECO:0000256" key="1">
    <source>
        <dbReference type="ARBA" id="ARBA00004127"/>
    </source>
</evidence>
<dbReference type="Pfam" id="PF06803">
    <property type="entry name" value="DUF1232"/>
    <property type="match status" value="1"/>
</dbReference>
<dbReference type="InterPro" id="IPR010652">
    <property type="entry name" value="DUF1232"/>
</dbReference>
<evidence type="ECO:0000256" key="3">
    <source>
        <dbReference type="ARBA" id="ARBA00022989"/>
    </source>
</evidence>
<gene>
    <name evidence="8" type="ORF">NEH16_01550</name>
</gene>
<feature type="transmembrane region" description="Helical" evidence="6">
    <location>
        <begin position="6"/>
        <end position="26"/>
    </location>
</feature>
<evidence type="ECO:0000256" key="2">
    <source>
        <dbReference type="ARBA" id="ARBA00022692"/>
    </source>
</evidence>
<sequence length="106" mass="11208">MDTKAWIIVGAALALLMLAVAGILLVRVLKARKLLVDAGVPLHNKALVWAAVLYTVSPVDLLPDPVYLDDIGFLLLALRSLHAAARAAGVGGRPERPVESGRNLVP</sequence>
<proteinExistence type="predicted"/>
<accession>A0ABY6PLC1</accession>